<keyword evidence="3" id="KW-0813">Transport</keyword>
<comment type="caution">
    <text evidence="10">The sequence shown here is derived from an EMBL/GenBank/DDBJ whole genome shotgun (WGS) entry which is preliminary data.</text>
</comment>
<dbReference type="EMBL" id="JWZX01002238">
    <property type="protein sequence ID" value="KOO30383.1"/>
    <property type="molecule type" value="Genomic_DNA"/>
</dbReference>
<comment type="similarity">
    <text evidence="2">Belongs to the Tom40 family.</text>
</comment>
<organism evidence="10 11">
    <name type="scientific">Chrysochromulina tobinii</name>
    <dbReference type="NCBI Taxonomy" id="1460289"/>
    <lineage>
        <taxon>Eukaryota</taxon>
        <taxon>Haptista</taxon>
        <taxon>Haptophyta</taxon>
        <taxon>Prymnesiophyceae</taxon>
        <taxon>Prymnesiales</taxon>
        <taxon>Chrysochromulinaceae</taxon>
        <taxon>Chrysochromulina</taxon>
    </lineage>
</organism>
<dbReference type="Pfam" id="PF01459">
    <property type="entry name" value="Porin_3"/>
    <property type="match status" value="1"/>
</dbReference>
<name>A0A0M0JW77_9EUKA</name>
<proteinExistence type="inferred from homology"/>
<dbReference type="Gene3D" id="2.40.160.10">
    <property type="entry name" value="Porin"/>
    <property type="match status" value="1"/>
</dbReference>
<dbReference type="OrthoDB" id="19656at2759"/>
<dbReference type="InterPro" id="IPR027246">
    <property type="entry name" value="Porin_Euk/Tom40"/>
</dbReference>
<dbReference type="GO" id="GO:0008320">
    <property type="term" value="F:protein transmembrane transporter activity"/>
    <property type="evidence" value="ECO:0007669"/>
    <property type="project" value="InterPro"/>
</dbReference>
<keyword evidence="11" id="KW-1185">Reference proteome</keyword>
<evidence type="ECO:0000256" key="4">
    <source>
        <dbReference type="ARBA" id="ARBA00022452"/>
    </source>
</evidence>
<gene>
    <name evidence="10" type="ORF">Ctob_007506</name>
</gene>
<evidence type="ECO:0000256" key="1">
    <source>
        <dbReference type="ARBA" id="ARBA00004374"/>
    </source>
</evidence>
<sequence>MPLFKKRDLPNPGRLEELKKEAQAVLSPDVFEGARFEFNKSFGQKFALLHNITMVPGMPGGYEFGANFGDDKLLLASRINMQGALTGRANWQPVDNILLRAQTQVQPEGGNTFKVDADYKGGDFSAGAYFFAGGLVGASYLQSLSEGLSLGVEGFYHLLNQKGGGAGALRYAWGHKGSSVLTAKAGTFGNGMLELAYQRKVTEKVALATELQYYHGQICQFGLGYEFKLRSAVFKGLISSDTTCSAVLEERISQGGGIGLTLSGMLNHKKKDYKFGIGLSLEGMGVGP</sequence>
<evidence type="ECO:0000256" key="7">
    <source>
        <dbReference type="ARBA" id="ARBA00022927"/>
    </source>
</evidence>
<dbReference type="InterPro" id="IPR023614">
    <property type="entry name" value="Porin_dom_sf"/>
</dbReference>
<keyword evidence="5" id="KW-0812">Transmembrane</keyword>
<evidence type="ECO:0000313" key="11">
    <source>
        <dbReference type="Proteomes" id="UP000037460"/>
    </source>
</evidence>
<reference evidence="11" key="1">
    <citation type="journal article" date="2015" name="PLoS Genet.">
        <title>Genome Sequence and Transcriptome Analyses of Chrysochromulina tobin: Metabolic Tools for Enhanced Algal Fitness in the Prominent Order Prymnesiales (Haptophyceae).</title>
        <authorList>
            <person name="Hovde B.T."/>
            <person name="Deodato C.R."/>
            <person name="Hunsperger H.M."/>
            <person name="Ryken S.A."/>
            <person name="Yost W."/>
            <person name="Jha R.K."/>
            <person name="Patterson J."/>
            <person name="Monnat R.J. Jr."/>
            <person name="Barlow S.B."/>
            <person name="Starkenburg S.R."/>
            <person name="Cattolico R.A."/>
        </authorList>
    </citation>
    <scope>NUCLEOTIDE SEQUENCE</scope>
    <source>
        <strain evidence="11">CCMP291</strain>
    </source>
</reference>
<evidence type="ECO:0000256" key="8">
    <source>
        <dbReference type="ARBA" id="ARBA00023128"/>
    </source>
</evidence>
<evidence type="ECO:0000256" key="3">
    <source>
        <dbReference type="ARBA" id="ARBA00022448"/>
    </source>
</evidence>
<evidence type="ECO:0000256" key="5">
    <source>
        <dbReference type="ARBA" id="ARBA00022692"/>
    </source>
</evidence>
<evidence type="ECO:0000256" key="9">
    <source>
        <dbReference type="ARBA" id="ARBA00023136"/>
    </source>
</evidence>
<dbReference type="Proteomes" id="UP000037460">
    <property type="component" value="Unassembled WGS sequence"/>
</dbReference>
<dbReference type="PANTHER" id="PTHR10802">
    <property type="entry name" value="MITOCHONDRIAL IMPORT RECEPTOR SUBUNIT TOM40"/>
    <property type="match status" value="1"/>
</dbReference>
<keyword evidence="4" id="KW-1134">Transmembrane beta strand</keyword>
<dbReference type="InterPro" id="IPR037930">
    <property type="entry name" value="Tom40"/>
</dbReference>
<keyword evidence="8" id="KW-0496">Mitochondrion</keyword>
<keyword evidence="6" id="KW-1000">Mitochondrion outer membrane</keyword>
<protein>
    <submittedName>
        <fullName evidence="10">Mitochondrial import receptor subunit tom40-like 1-like protein</fullName>
    </submittedName>
</protein>
<dbReference type="CDD" id="cd07305">
    <property type="entry name" value="Porin3_Tom40"/>
    <property type="match status" value="1"/>
</dbReference>
<evidence type="ECO:0000313" key="10">
    <source>
        <dbReference type="EMBL" id="KOO30383.1"/>
    </source>
</evidence>
<evidence type="ECO:0000256" key="2">
    <source>
        <dbReference type="ARBA" id="ARBA00010510"/>
    </source>
</evidence>
<dbReference type="GO" id="GO:0005741">
    <property type="term" value="C:mitochondrial outer membrane"/>
    <property type="evidence" value="ECO:0007669"/>
    <property type="project" value="UniProtKB-SubCell"/>
</dbReference>
<comment type="subcellular location">
    <subcellularLocation>
        <location evidence="1">Mitochondrion outer membrane</location>
        <topology evidence="1">Multi-pass membrane protein</topology>
    </subcellularLocation>
</comment>
<keyword evidence="7" id="KW-0653">Protein transport</keyword>
<keyword evidence="9" id="KW-0472">Membrane</keyword>
<dbReference type="AlphaFoldDB" id="A0A0M0JW77"/>
<evidence type="ECO:0000256" key="6">
    <source>
        <dbReference type="ARBA" id="ARBA00022787"/>
    </source>
</evidence>
<accession>A0A0M0JW77</accession>
<dbReference type="GO" id="GO:0030150">
    <property type="term" value="P:protein import into mitochondrial matrix"/>
    <property type="evidence" value="ECO:0007669"/>
    <property type="project" value="InterPro"/>
</dbReference>
<keyword evidence="10" id="KW-0675">Receptor</keyword>